<proteinExistence type="predicted"/>
<sequence length="82" mass="8794">MKLDPLKFGLSAGIIWGIGVFMMALIAKETSYGIGFVSALGKIYIGEGPTFLGAILGMIYGFFDAGIGFFVFAWLYNKLAGK</sequence>
<dbReference type="EMBL" id="MEUJ01000004">
    <property type="protein sequence ID" value="OGC40444.1"/>
    <property type="molecule type" value="Genomic_DNA"/>
</dbReference>
<keyword evidence="1" id="KW-0812">Transmembrane</keyword>
<dbReference type="Proteomes" id="UP000179242">
    <property type="component" value="Unassembled WGS sequence"/>
</dbReference>
<feature type="transmembrane region" description="Helical" evidence="1">
    <location>
        <begin position="6"/>
        <end position="27"/>
    </location>
</feature>
<keyword evidence="1" id="KW-0472">Membrane</keyword>
<protein>
    <recommendedName>
        <fullName evidence="4">Membrane-associated protein</fullName>
    </recommendedName>
</protein>
<comment type="caution">
    <text evidence="2">The sequence shown here is derived from an EMBL/GenBank/DDBJ whole genome shotgun (WGS) entry which is preliminary data.</text>
</comment>
<accession>A0A1F4U666</accession>
<evidence type="ECO:0000313" key="3">
    <source>
        <dbReference type="Proteomes" id="UP000179242"/>
    </source>
</evidence>
<reference evidence="2 3" key="1">
    <citation type="journal article" date="2016" name="Nat. Commun.">
        <title>Thousands of microbial genomes shed light on interconnected biogeochemical processes in an aquifer system.</title>
        <authorList>
            <person name="Anantharaman K."/>
            <person name="Brown C.T."/>
            <person name="Hug L.A."/>
            <person name="Sharon I."/>
            <person name="Castelle C.J."/>
            <person name="Probst A.J."/>
            <person name="Thomas B.C."/>
            <person name="Singh A."/>
            <person name="Wilkins M.J."/>
            <person name="Karaoz U."/>
            <person name="Brodie E.L."/>
            <person name="Williams K.H."/>
            <person name="Hubbard S.S."/>
            <person name="Banfield J.F."/>
        </authorList>
    </citation>
    <scope>NUCLEOTIDE SEQUENCE [LARGE SCALE GENOMIC DNA]</scope>
</reference>
<name>A0A1F4U666_UNCSA</name>
<evidence type="ECO:0000256" key="1">
    <source>
        <dbReference type="SAM" id="Phobius"/>
    </source>
</evidence>
<organism evidence="2 3">
    <name type="scientific">candidate division WOR-1 bacterium RIFOXYC2_FULL_46_14</name>
    <dbReference type="NCBI Taxonomy" id="1802587"/>
    <lineage>
        <taxon>Bacteria</taxon>
        <taxon>Bacillati</taxon>
        <taxon>Saganbacteria</taxon>
    </lineage>
</organism>
<evidence type="ECO:0008006" key="4">
    <source>
        <dbReference type="Google" id="ProtNLM"/>
    </source>
</evidence>
<keyword evidence="1" id="KW-1133">Transmembrane helix</keyword>
<feature type="transmembrane region" description="Helical" evidence="1">
    <location>
        <begin position="48"/>
        <end position="76"/>
    </location>
</feature>
<dbReference type="AlphaFoldDB" id="A0A1F4U666"/>
<evidence type="ECO:0000313" key="2">
    <source>
        <dbReference type="EMBL" id="OGC40444.1"/>
    </source>
</evidence>
<dbReference type="NCBIfam" id="NF037947">
    <property type="entry name" value="holin_4"/>
    <property type="match status" value="1"/>
</dbReference>
<gene>
    <name evidence="2" type="ORF">A2438_04200</name>
</gene>